<evidence type="ECO:0000313" key="4">
    <source>
        <dbReference type="EMBL" id="OLQ00022.1"/>
    </source>
</evidence>
<keyword evidence="1" id="KW-0880">Kelch repeat</keyword>
<protein>
    <recommendedName>
        <fullName evidence="3">Helicase ATP-binding domain-containing protein</fullName>
    </recommendedName>
</protein>
<dbReference type="EMBL" id="LSRX01000342">
    <property type="protein sequence ID" value="OLQ00022.1"/>
    <property type="molecule type" value="Genomic_DNA"/>
</dbReference>
<name>A0A1Q9DXY2_SYMMI</name>
<dbReference type="Pfam" id="PF00270">
    <property type="entry name" value="DEAD"/>
    <property type="match status" value="1"/>
</dbReference>
<dbReference type="InterPro" id="IPR027417">
    <property type="entry name" value="P-loop_NTPase"/>
</dbReference>
<sequence length="1351" mass="150144">MSSVVGDPSEPDSLEEAALDVLHLLPKGRAAVLGAEEITYNGHIKPEAGICWVSFPGKFKSGWDALVAEKHEDSVACVFLCQAADGLGQHEKDPESKDGRCFCARIYGERDYKTFGYLHDIKKPRSKCTEKEIDMIYQKATAMNAAVVFADDSPDVKEQRKQVAQQLWEDSKRAAAWGCRWYAVWLERVEEAVRRKQRLKVVFFPNEVEKGLVPMKDLPTSNLWDGIGCGGSQKCEIATLKAKGWDYEGVDVSSFLKAQFNKGDMVEALDGAYWRKGPILEVNVEEVKWRVRCNFSRKEFWTDHVRPSEADDLLKAIGGSTRELGDALQSFDLKVMCFQEARLRDGKASVGMKVEINSIKQVHKLRDSVLSGDLDRCLNAAVAKMDPSCQELVVEKREFFDFYESTILSFTEFTPHQLEKLKEMESANTDVHLQAPAGAGKTFVAVQYMRRMMRVSPTSTVCYAAPNRALAFFVLRWLVLLAPSKMSSILSRMTVMHAPYYGFRYPIVDGPRISLKPVNIMPEMSLLVIDEAHKVSAEQASVWELPAKQRLVLSDLSQSIKLHHFFPDMHTVQLSEVIRGSQRITAAARTFQLSEAARSVAAVGTDGPPVKTYIFEAGKGTDPLDEYISHTIKALWYVVETLPSGLSLHGRVALLVPGENFRRKLEAPLQKRLEEEFSPRNIRLKSFQDFWQLLPAHLVPSTNVEGSQEFIILDSSDNSIGLEHLVVICVGMDEVVGATDQESRARLYVGITRAQLLAIVVNEFLPGSWLEFVTTLRLNKRFQKRLASAEVRKRAATELVTRDTSVPGWFACVCLPGLCCLTPWWSKKISRISDAVSPAPAVSPAAAPQPAAEEQRLRGTCVWDTDENTIRTKTTKLLFDPRLSAAEVLAWKQLQPTGRAPSERSGHSAIYDPERELTAFQFSRQLCVVGSSPSAKAEAKALVLASGDVWALDLKAAVKTMVLASGDVWALDLKAATERGQQTLVVMEWKQLQPKETSPSERCQHSAIYDPESHSMVIFGGDVWALDLKAVMEWKQLRPTGREDYGAGLRRADSLSVLEVMEWKQLRPTGREDYGAGLRRADSLSVLEELCDCGDVWALDLKAATERGQQTLVVLEWKQLQPKGELTAFQFSRSFVIVAACQRAVAARGDVWALELEVSFPAARLAIVTGNTSFPDLLEAWTLPGRPGICGSAREIAPPGERDPDQLNDRLLLEDVCQGSYNGFKMAVAVIVFHFGVKMLVQFADILLPFIMALLLVTVLEPVKQEQTGTSDSDKSNLATGSDTIGGRPELNELALASILTILLAGRLFWLIGRIVWLSGSAVSEDLGFYQEGVRKRSSQVQALLVRPVTD</sequence>
<dbReference type="Proteomes" id="UP000186817">
    <property type="component" value="Unassembled WGS sequence"/>
</dbReference>
<dbReference type="SUPFAM" id="SSF52540">
    <property type="entry name" value="P-loop containing nucleoside triphosphate hydrolases"/>
    <property type="match status" value="1"/>
</dbReference>
<dbReference type="Gene3D" id="3.40.50.300">
    <property type="entry name" value="P-loop containing nucleotide triphosphate hydrolases"/>
    <property type="match status" value="1"/>
</dbReference>
<organism evidence="4 5">
    <name type="scientific">Symbiodinium microadriaticum</name>
    <name type="common">Dinoflagellate</name>
    <name type="synonym">Zooxanthella microadriatica</name>
    <dbReference type="NCBI Taxonomy" id="2951"/>
    <lineage>
        <taxon>Eukaryota</taxon>
        <taxon>Sar</taxon>
        <taxon>Alveolata</taxon>
        <taxon>Dinophyceae</taxon>
        <taxon>Suessiales</taxon>
        <taxon>Symbiodiniaceae</taxon>
        <taxon>Symbiodinium</taxon>
    </lineage>
</organism>
<comment type="caution">
    <text evidence="4">The sequence shown here is derived from an EMBL/GenBank/DDBJ whole genome shotgun (WGS) entry which is preliminary data.</text>
</comment>
<keyword evidence="2" id="KW-0677">Repeat</keyword>
<accession>A0A1Q9DXY2</accession>
<dbReference type="Gene3D" id="2.120.10.80">
    <property type="entry name" value="Kelch-type beta propeller"/>
    <property type="match status" value="1"/>
</dbReference>
<evidence type="ECO:0000256" key="2">
    <source>
        <dbReference type="ARBA" id="ARBA00022737"/>
    </source>
</evidence>
<keyword evidence="5" id="KW-1185">Reference proteome</keyword>
<evidence type="ECO:0000313" key="5">
    <source>
        <dbReference type="Proteomes" id="UP000186817"/>
    </source>
</evidence>
<dbReference type="OrthoDB" id="421649at2759"/>
<dbReference type="PANTHER" id="PTHR46093">
    <property type="entry name" value="ACYL-COA-BINDING DOMAIN-CONTAINING PROTEIN 5"/>
    <property type="match status" value="1"/>
</dbReference>
<dbReference type="InterPro" id="IPR015915">
    <property type="entry name" value="Kelch-typ_b-propeller"/>
</dbReference>
<evidence type="ECO:0000259" key="3">
    <source>
        <dbReference type="PROSITE" id="PS51192"/>
    </source>
</evidence>
<dbReference type="PANTHER" id="PTHR46093:SF18">
    <property type="entry name" value="FIBRONECTIN TYPE-III DOMAIN-CONTAINING PROTEIN"/>
    <property type="match status" value="1"/>
</dbReference>
<reference evidence="4 5" key="1">
    <citation type="submission" date="2016-02" db="EMBL/GenBank/DDBJ databases">
        <title>Genome analysis of coral dinoflagellate symbionts highlights evolutionary adaptations to a symbiotic lifestyle.</title>
        <authorList>
            <person name="Aranda M."/>
            <person name="Li Y."/>
            <person name="Liew Y.J."/>
            <person name="Baumgarten S."/>
            <person name="Simakov O."/>
            <person name="Wilson M."/>
            <person name="Piel J."/>
            <person name="Ashoor H."/>
            <person name="Bougouffa S."/>
            <person name="Bajic V.B."/>
            <person name="Ryu T."/>
            <person name="Ravasi T."/>
            <person name="Bayer T."/>
            <person name="Micklem G."/>
            <person name="Kim H."/>
            <person name="Bhak J."/>
            <person name="Lajeunesse T.C."/>
            <person name="Voolstra C.R."/>
        </authorList>
    </citation>
    <scope>NUCLEOTIDE SEQUENCE [LARGE SCALE GENOMIC DNA]</scope>
    <source>
        <strain evidence="4 5">CCMP2467</strain>
    </source>
</reference>
<dbReference type="InterPro" id="IPR011043">
    <property type="entry name" value="Gal_Oxase/kelch_b-propeller"/>
</dbReference>
<evidence type="ECO:0000256" key="1">
    <source>
        <dbReference type="ARBA" id="ARBA00022441"/>
    </source>
</evidence>
<feature type="domain" description="Helicase ATP-binding" evidence="3">
    <location>
        <begin position="422"/>
        <end position="554"/>
    </location>
</feature>
<gene>
    <name evidence="4" type="ORF">AK812_SmicGene17348</name>
</gene>
<dbReference type="GO" id="GO:0005524">
    <property type="term" value="F:ATP binding"/>
    <property type="evidence" value="ECO:0007669"/>
    <property type="project" value="InterPro"/>
</dbReference>
<dbReference type="PROSITE" id="PS51192">
    <property type="entry name" value="HELICASE_ATP_BIND_1"/>
    <property type="match status" value="1"/>
</dbReference>
<dbReference type="GO" id="GO:0003676">
    <property type="term" value="F:nucleic acid binding"/>
    <property type="evidence" value="ECO:0007669"/>
    <property type="project" value="InterPro"/>
</dbReference>
<dbReference type="InterPro" id="IPR011545">
    <property type="entry name" value="DEAD/DEAH_box_helicase_dom"/>
</dbReference>
<dbReference type="InterPro" id="IPR014001">
    <property type="entry name" value="Helicase_ATP-bd"/>
</dbReference>
<proteinExistence type="predicted"/>
<dbReference type="SUPFAM" id="SSF50965">
    <property type="entry name" value="Galactose oxidase, central domain"/>
    <property type="match status" value="1"/>
</dbReference>